<sequence length="734" mass="80090">MPFRKNHLAWAVGIAILGIGQQAAADNTVTLPEVKVEGQSVDNHTRLQQEELASLKAQGPDAARLLQAVPGMSLRGAGGFSSLPVLRGLADDRLLVRTDDATVPASCPNHMNSPLSYMDASKVDSIQVYAGTAPVSVGGDNIGGVVIAESAPQAFATGGDLLVKGEVGAGYRSNGHASTARASATVANENISMSYTGSMAKAGNYKAAKEFKNPGGSSGRGWLDGDTVGSSSYETQNHELAVAMRGDRHLWEIKAGAQHSPYEGFANQRMDMTGNDSYQASTHYAAEYDWGMLDARLYAQYVRHSMQFGDDKQYTYGGYAGMPMETASHTQGGTLTATLAADASNTWKVGGEFQRYRLDDWWPAVGMVTGMMSPDTFQNINNGKRDRLEAFGELAHRWSDTLDGLFGLRLGVVDMNSDKVAGYNTMPAYATDAAAFNARDRHQTDYNVDLSMQLNFQPEAGKRYELAYARKTRSPNLYERYSWSSMGMAAVMNNYAGDGNGYFGNVSLKPEVAHNLSLASVWNDAANERWSIKFTPYYSYVENYIDAERCGTALCGGSTNLTVTDRYVTLRYVNQNAELYGADLDGKVALWKNPALGQIRLTGKVSYTRGRNLTTGDNLYNIMPLNGTFGLQQEQGAWRNTLEWQLVAAKHKLSRERNEFATPGYGLLNLRSRYQQKNYSIDFGVENLLNHHYTDPLGGAYTGQGRTMSKNGIAWGVGVPGPARSFYAGMTYSF</sequence>
<dbReference type="InterPro" id="IPR036942">
    <property type="entry name" value="Beta-barrel_TonB_sf"/>
</dbReference>
<keyword evidence="6 9" id="KW-0472">Membrane</keyword>
<evidence type="ECO:0000313" key="13">
    <source>
        <dbReference type="Proteomes" id="UP000662678"/>
    </source>
</evidence>
<feature type="chain" id="PRO_5047045582" evidence="10">
    <location>
        <begin position="26"/>
        <end position="734"/>
    </location>
</feature>
<dbReference type="PANTHER" id="PTHR30069:SF49">
    <property type="entry name" value="OUTER MEMBRANE PROTEIN C"/>
    <property type="match status" value="1"/>
</dbReference>
<dbReference type="RefSeq" id="WP_189352105.1">
    <property type="nucleotide sequence ID" value="NZ_BMYP01000005.1"/>
</dbReference>
<evidence type="ECO:0000256" key="2">
    <source>
        <dbReference type="ARBA" id="ARBA00009810"/>
    </source>
</evidence>
<dbReference type="EMBL" id="BMYP01000005">
    <property type="protein sequence ID" value="GHD72274.1"/>
    <property type="molecule type" value="Genomic_DNA"/>
</dbReference>
<evidence type="ECO:0000256" key="9">
    <source>
        <dbReference type="PROSITE-ProRule" id="PRU01360"/>
    </source>
</evidence>
<dbReference type="Pfam" id="PF07715">
    <property type="entry name" value="Plug"/>
    <property type="match status" value="1"/>
</dbReference>
<protein>
    <submittedName>
        <fullName evidence="12">TonB-dependent receptor</fullName>
    </submittedName>
</protein>
<keyword evidence="5 9" id="KW-0812">Transmembrane</keyword>
<feature type="signal peptide" evidence="10">
    <location>
        <begin position="1"/>
        <end position="25"/>
    </location>
</feature>
<evidence type="ECO:0000256" key="1">
    <source>
        <dbReference type="ARBA" id="ARBA00004571"/>
    </source>
</evidence>
<accession>A0ABQ3H895</accession>
<dbReference type="Gene3D" id="2.40.170.20">
    <property type="entry name" value="TonB-dependent receptor, beta-barrel domain"/>
    <property type="match status" value="1"/>
</dbReference>
<feature type="domain" description="TonB-dependent receptor plug" evidence="11">
    <location>
        <begin position="49"/>
        <end position="145"/>
    </location>
</feature>
<comment type="similarity">
    <text evidence="2 9">Belongs to the TonB-dependent receptor family.</text>
</comment>
<dbReference type="InterPro" id="IPR012910">
    <property type="entry name" value="Plug_dom"/>
</dbReference>
<evidence type="ECO:0000256" key="8">
    <source>
        <dbReference type="ARBA" id="ARBA00023237"/>
    </source>
</evidence>
<keyword evidence="8 9" id="KW-0998">Cell outer membrane</keyword>
<comment type="subcellular location">
    <subcellularLocation>
        <location evidence="1 9">Cell outer membrane</location>
        <topology evidence="1 9">Multi-pass membrane protein</topology>
    </subcellularLocation>
</comment>
<reference evidence="13" key="1">
    <citation type="journal article" date="2019" name="Int. J. Syst. Evol. Microbiol.">
        <title>The Global Catalogue of Microorganisms (GCM) 10K type strain sequencing project: providing services to taxonomists for standard genome sequencing and annotation.</title>
        <authorList>
            <consortium name="The Broad Institute Genomics Platform"/>
            <consortium name="The Broad Institute Genome Sequencing Center for Infectious Disease"/>
            <person name="Wu L."/>
            <person name="Ma J."/>
        </authorList>
    </citation>
    <scope>NUCLEOTIDE SEQUENCE [LARGE SCALE GENOMIC DNA]</scope>
    <source>
        <strain evidence="13">KCTC 23713</strain>
    </source>
</reference>
<evidence type="ECO:0000256" key="10">
    <source>
        <dbReference type="SAM" id="SignalP"/>
    </source>
</evidence>
<evidence type="ECO:0000313" key="12">
    <source>
        <dbReference type="EMBL" id="GHD72274.1"/>
    </source>
</evidence>
<keyword evidence="7 12" id="KW-0675">Receptor</keyword>
<evidence type="ECO:0000256" key="7">
    <source>
        <dbReference type="ARBA" id="ARBA00023170"/>
    </source>
</evidence>
<keyword evidence="3 9" id="KW-0813">Transport</keyword>
<evidence type="ECO:0000256" key="3">
    <source>
        <dbReference type="ARBA" id="ARBA00022448"/>
    </source>
</evidence>
<organism evidence="12 13">
    <name type="scientific">Vogesella fluminis</name>
    <dbReference type="NCBI Taxonomy" id="1069161"/>
    <lineage>
        <taxon>Bacteria</taxon>
        <taxon>Pseudomonadati</taxon>
        <taxon>Pseudomonadota</taxon>
        <taxon>Betaproteobacteria</taxon>
        <taxon>Neisseriales</taxon>
        <taxon>Chromobacteriaceae</taxon>
        <taxon>Vogesella</taxon>
    </lineage>
</organism>
<evidence type="ECO:0000259" key="11">
    <source>
        <dbReference type="Pfam" id="PF07715"/>
    </source>
</evidence>
<name>A0ABQ3H895_9NEIS</name>
<dbReference type="Gene3D" id="2.170.130.10">
    <property type="entry name" value="TonB-dependent receptor, plug domain"/>
    <property type="match status" value="1"/>
</dbReference>
<dbReference type="SUPFAM" id="SSF56935">
    <property type="entry name" value="Porins"/>
    <property type="match status" value="1"/>
</dbReference>
<evidence type="ECO:0000256" key="6">
    <source>
        <dbReference type="ARBA" id="ARBA00023136"/>
    </source>
</evidence>
<keyword evidence="13" id="KW-1185">Reference proteome</keyword>
<comment type="caution">
    <text evidence="12">The sequence shown here is derived from an EMBL/GenBank/DDBJ whole genome shotgun (WGS) entry which is preliminary data.</text>
</comment>
<dbReference type="Proteomes" id="UP000662678">
    <property type="component" value="Unassembled WGS sequence"/>
</dbReference>
<proteinExistence type="inferred from homology"/>
<evidence type="ECO:0000256" key="5">
    <source>
        <dbReference type="ARBA" id="ARBA00022692"/>
    </source>
</evidence>
<dbReference type="PROSITE" id="PS52016">
    <property type="entry name" value="TONB_DEPENDENT_REC_3"/>
    <property type="match status" value="1"/>
</dbReference>
<gene>
    <name evidence="12" type="ORF">GCM10011419_05300</name>
</gene>
<evidence type="ECO:0000256" key="4">
    <source>
        <dbReference type="ARBA" id="ARBA00022452"/>
    </source>
</evidence>
<dbReference type="PANTHER" id="PTHR30069">
    <property type="entry name" value="TONB-DEPENDENT OUTER MEMBRANE RECEPTOR"/>
    <property type="match status" value="1"/>
</dbReference>
<dbReference type="InterPro" id="IPR037066">
    <property type="entry name" value="Plug_dom_sf"/>
</dbReference>
<keyword evidence="10" id="KW-0732">Signal</keyword>
<dbReference type="InterPro" id="IPR039426">
    <property type="entry name" value="TonB-dep_rcpt-like"/>
</dbReference>
<keyword evidence="4 9" id="KW-1134">Transmembrane beta strand</keyword>